<reference evidence="14 15" key="1">
    <citation type="submission" date="2017-09" db="EMBL/GenBank/DDBJ databases">
        <title>Sequencing the genomes of two abundant thermophiles in Great Basin hot springs: Thermocrinis jamiesonii and novel Chloroflexi Thermoflexus hugenholtzii.</title>
        <authorList>
            <person name="Hedlund B."/>
        </authorList>
    </citation>
    <scope>NUCLEOTIDE SEQUENCE [LARGE SCALE GENOMIC DNA]</scope>
    <source>
        <strain evidence="14 15">G233</strain>
    </source>
</reference>
<feature type="binding site" evidence="10">
    <location>
        <position position="245"/>
    </location>
    <ligand>
        <name>glycerol</name>
        <dbReference type="ChEBI" id="CHEBI:17754"/>
    </ligand>
</feature>
<dbReference type="GO" id="GO:0019563">
    <property type="term" value="P:glycerol catabolic process"/>
    <property type="evidence" value="ECO:0007669"/>
    <property type="project" value="UniProtKB-UniRule"/>
</dbReference>
<dbReference type="EMBL" id="PDJQ01000001">
    <property type="protein sequence ID" value="PFG74820.1"/>
    <property type="molecule type" value="Genomic_DNA"/>
</dbReference>
<dbReference type="InterPro" id="IPR018483">
    <property type="entry name" value="Carb_kinase_FGGY_CS"/>
</dbReference>
<feature type="binding site" evidence="10">
    <location>
        <position position="310"/>
    </location>
    <ligand>
        <name>ATP</name>
        <dbReference type="ChEBI" id="CHEBI:30616"/>
    </ligand>
</feature>
<sequence>MTPPYILAIDQGTTSSRALIVDRTGAIVGIGQQALTQHYPQPGWVEHDPEEIWTTTLEAIVVALAQAGLAFRDLACIGLTNQRETAVVWERATGAPIHRAIVWQDRRTAGICEDVRSAGEEARVRRATGLTLDPYFTGTKLTWLFRHDPGLHRRAQLGEICAGTVDAWLTWKLTGGASFLTDFTNASRTLLFNVRRGRWDDELLDLFEVPRAALPSAAPSQSQFGFTSEEEFGSRVPITGVAGDQQAALFGQGGFAPGVAKNTYGTGCFLLSNAGPKAAVPENGLLLSLGAGAGPQGPEYVIEGSVFVAGALVQWMRDELGLIARSSDIEPLAESVPDTAGVVIVPAFTGLGAPDWDPHARGAILGLTRGVTKAHLARAALEAIALSSAELIEVMNESLPEPIRELRVDGGAAANDLLMQLQADFAGIPVLRPQSTETTALGAAYLAGLTAGIWSGTDEVAELWRPERVFEPRLGSAERHRRLREWRRAVERTLGWAAN</sequence>
<keyword evidence="6 10" id="KW-0319">Glycerol metabolism</keyword>
<evidence type="ECO:0000256" key="4">
    <source>
        <dbReference type="ARBA" id="ARBA00022741"/>
    </source>
</evidence>
<dbReference type="NCBIfam" id="NF000756">
    <property type="entry name" value="PRK00047.1"/>
    <property type="match status" value="1"/>
</dbReference>
<comment type="catalytic activity">
    <reaction evidence="8 10">
        <text>glycerol + ATP = sn-glycerol 3-phosphate + ADP + H(+)</text>
        <dbReference type="Rhea" id="RHEA:21644"/>
        <dbReference type="ChEBI" id="CHEBI:15378"/>
        <dbReference type="ChEBI" id="CHEBI:17754"/>
        <dbReference type="ChEBI" id="CHEBI:30616"/>
        <dbReference type="ChEBI" id="CHEBI:57597"/>
        <dbReference type="ChEBI" id="CHEBI:456216"/>
        <dbReference type="EC" id="2.7.1.30"/>
    </reaction>
</comment>
<evidence type="ECO:0000259" key="13">
    <source>
        <dbReference type="Pfam" id="PF02782"/>
    </source>
</evidence>
<dbReference type="SUPFAM" id="SSF53067">
    <property type="entry name" value="Actin-like ATPase domain"/>
    <property type="match status" value="2"/>
</dbReference>
<evidence type="ECO:0000256" key="9">
    <source>
        <dbReference type="ARBA" id="ARBA00054633"/>
    </source>
</evidence>
<evidence type="ECO:0000256" key="1">
    <source>
        <dbReference type="ARBA" id="ARBA00005190"/>
    </source>
</evidence>
<name>A0A2A9HI84_TEPT2</name>
<organism evidence="14 15">
    <name type="scientific">Tepidiforma thermophila (strain KCTC 52669 / CGMCC 1.13589 / G233)</name>
    <dbReference type="NCBI Taxonomy" id="2761530"/>
    <lineage>
        <taxon>Bacteria</taxon>
        <taxon>Bacillati</taxon>
        <taxon>Chloroflexota</taxon>
        <taxon>Tepidiformia</taxon>
        <taxon>Tepidiformales</taxon>
        <taxon>Tepidiformaceae</taxon>
        <taxon>Tepidiforma</taxon>
    </lineage>
</organism>
<feature type="binding site" evidence="10">
    <location>
        <position position="310"/>
    </location>
    <ligand>
        <name>ADP</name>
        <dbReference type="ChEBI" id="CHEBI:456216"/>
    </ligand>
</feature>
<feature type="binding site" evidence="10">
    <location>
        <position position="244"/>
    </location>
    <ligand>
        <name>glycerol</name>
        <dbReference type="ChEBI" id="CHEBI:17754"/>
    </ligand>
</feature>
<dbReference type="FunFam" id="3.30.420.40:FF:000008">
    <property type="entry name" value="Glycerol kinase"/>
    <property type="match status" value="1"/>
</dbReference>
<dbReference type="Pfam" id="PF00370">
    <property type="entry name" value="FGGY_N"/>
    <property type="match status" value="1"/>
</dbReference>
<comment type="function">
    <text evidence="9 10">Key enzyme in the regulation of glycerol uptake and metabolism. Catalyzes the phosphorylation of glycerol to yield sn-glycerol 3-phosphate.</text>
</comment>
<dbReference type="CDD" id="cd07769">
    <property type="entry name" value="ASKHA_NBD_FGGY_GK"/>
    <property type="match status" value="1"/>
</dbReference>
<feature type="binding site" evidence="10">
    <location>
        <position position="411"/>
    </location>
    <ligand>
        <name>ADP</name>
        <dbReference type="ChEBI" id="CHEBI:456216"/>
    </ligand>
</feature>
<dbReference type="NCBIfam" id="TIGR01311">
    <property type="entry name" value="glycerol_kin"/>
    <property type="match status" value="1"/>
</dbReference>
<dbReference type="GO" id="GO:0005524">
    <property type="term" value="F:ATP binding"/>
    <property type="evidence" value="ECO:0007669"/>
    <property type="project" value="UniProtKB-UniRule"/>
</dbReference>
<keyword evidence="4 10" id="KW-0547">Nucleotide-binding</keyword>
<feature type="binding site" evidence="10">
    <location>
        <position position="266"/>
    </location>
    <ligand>
        <name>ATP</name>
        <dbReference type="ChEBI" id="CHEBI:30616"/>
    </ligand>
</feature>
<feature type="binding site" evidence="10">
    <location>
        <position position="13"/>
    </location>
    <ligand>
        <name>ATP</name>
        <dbReference type="ChEBI" id="CHEBI:30616"/>
    </ligand>
</feature>
<comment type="similarity">
    <text evidence="2 10 11">Belongs to the FGGY kinase family.</text>
</comment>
<dbReference type="InterPro" id="IPR000577">
    <property type="entry name" value="Carb_kinase_FGGY"/>
</dbReference>
<evidence type="ECO:0000256" key="6">
    <source>
        <dbReference type="ARBA" id="ARBA00022798"/>
    </source>
</evidence>
<feature type="binding site" evidence="10">
    <location>
        <position position="135"/>
    </location>
    <ligand>
        <name>glycerol</name>
        <dbReference type="ChEBI" id="CHEBI:17754"/>
    </ligand>
</feature>
<dbReference type="PROSITE" id="PS00445">
    <property type="entry name" value="FGGY_KINASES_2"/>
    <property type="match status" value="1"/>
</dbReference>
<dbReference type="GO" id="GO:0005829">
    <property type="term" value="C:cytosol"/>
    <property type="evidence" value="ECO:0007669"/>
    <property type="project" value="TreeGrafter"/>
</dbReference>
<feature type="binding site" evidence="10">
    <location>
        <position position="244"/>
    </location>
    <ligand>
        <name>sn-glycerol 3-phosphate</name>
        <dbReference type="ChEBI" id="CHEBI:57597"/>
    </ligand>
</feature>
<feature type="binding site" evidence="10">
    <location>
        <position position="15"/>
    </location>
    <ligand>
        <name>ATP</name>
        <dbReference type="ChEBI" id="CHEBI:30616"/>
    </ligand>
</feature>
<feature type="binding site" evidence="10">
    <location>
        <position position="314"/>
    </location>
    <ligand>
        <name>ATP</name>
        <dbReference type="ChEBI" id="CHEBI:30616"/>
    </ligand>
</feature>
<feature type="binding site" evidence="10">
    <location>
        <position position="13"/>
    </location>
    <ligand>
        <name>sn-glycerol 3-phosphate</name>
        <dbReference type="ChEBI" id="CHEBI:57597"/>
    </ligand>
</feature>
<feature type="binding site" evidence="10">
    <location>
        <position position="266"/>
    </location>
    <ligand>
        <name>ADP</name>
        <dbReference type="ChEBI" id="CHEBI:456216"/>
    </ligand>
</feature>
<feature type="binding site" evidence="10">
    <location>
        <position position="411"/>
    </location>
    <ligand>
        <name>ATP</name>
        <dbReference type="ChEBI" id="CHEBI:30616"/>
    </ligand>
</feature>
<dbReference type="RefSeq" id="WP_098504176.1">
    <property type="nucleotide sequence ID" value="NZ_PDJQ01000001.1"/>
</dbReference>
<evidence type="ECO:0000256" key="8">
    <source>
        <dbReference type="ARBA" id="ARBA00052101"/>
    </source>
</evidence>
<dbReference type="InterPro" id="IPR018485">
    <property type="entry name" value="FGGY_C"/>
</dbReference>
<dbReference type="InterPro" id="IPR005999">
    <property type="entry name" value="Glycerol_kin"/>
</dbReference>
<keyword evidence="15" id="KW-1185">Reference proteome</keyword>
<evidence type="ECO:0000256" key="10">
    <source>
        <dbReference type="HAMAP-Rule" id="MF_00186"/>
    </source>
</evidence>
<dbReference type="UniPathway" id="UPA00618">
    <property type="reaction ID" value="UER00672"/>
</dbReference>
<feature type="binding site" evidence="10">
    <location>
        <position position="84"/>
    </location>
    <ligand>
        <name>glycerol</name>
        <dbReference type="ChEBI" id="CHEBI:17754"/>
    </ligand>
</feature>
<evidence type="ECO:0000313" key="15">
    <source>
        <dbReference type="Proteomes" id="UP000223071"/>
    </source>
</evidence>
<dbReference type="HAMAP" id="MF_00186">
    <property type="entry name" value="Glycerol_kin"/>
    <property type="match status" value="1"/>
</dbReference>
<feature type="domain" description="Carbohydrate kinase FGGY C-terminal" evidence="13">
    <location>
        <begin position="261"/>
        <end position="450"/>
    </location>
</feature>
<dbReference type="GO" id="GO:0004370">
    <property type="term" value="F:glycerol kinase activity"/>
    <property type="evidence" value="ECO:0007669"/>
    <property type="project" value="UniProtKB-UniRule"/>
</dbReference>
<accession>A0A2A9HI84</accession>
<comment type="caution">
    <text evidence="14">The sequence shown here is derived from an EMBL/GenBank/DDBJ whole genome shotgun (WGS) entry which is preliminary data.</text>
</comment>
<comment type="pathway">
    <text evidence="1 10">Polyol metabolism; glycerol degradation via glycerol kinase pathway; sn-glycerol 3-phosphate from glycerol: step 1/1.</text>
</comment>
<gene>
    <name evidence="10" type="primary">glpK</name>
    <name evidence="14" type="ORF">A9A59_2062</name>
</gene>
<dbReference type="InterPro" id="IPR018484">
    <property type="entry name" value="FGGY_N"/>
</dbReference>
<evidence type="ECO:0000313" key="14">
    <source>
        <dbReference type="EMBL" id="PFG74820.1"/>
    </source>
</evidence>
<feature type="domain" description="Carbohydrate kinase FGGY N-terminal" evidence="12">
    <location>
        <begin position="5"/>
        <end position="251"/>
    </location>
</feature>
<proteinExistence type="inferred from homology"/>
<feature type="binding site" evidence="10">
    <location>
        <position position="84"/>
    </location>
    <ligand>
        <name>sn-glycerol 3-phosphate</name>
        <dbReference type="ChEBI" id="CHEBI:57597"/>
    </ligand>
</feature>
<feature type="binding site" evidence="10">
    <location>
        <position position="17"/>
    </location>
    <ligand>
        <name>ADP</name>
        <dbReference type="ChEBI" id="CHEBI:456216"/>
    </ligand>
</feature>
<evidence type="ECO:0000256" key="7">
    <source>
        <dbReference type="ARBA" id="ARBA00022840"/>
    </source>
</evidence>
<evidence type="ECO:0000256" key="2">
    <source>
        <dbReference type="ARBA" id="ARBA00009156"/>
    </source>
</evidence>
<dbReference type="FunFam" id="3.30.420.40:FF:000007">
    <property type="entry name" value="Glycerol kinase"/>
    <property type="match status" value="1"/>
</dbReference>
<feature type="binding site" evidence="10">
    <location>
        <position position="13"/>
    </location>
    <ligand>
        <name>ADP</name>
        <dbReference type="ChEBI" id="CHEBI:456216"/>
    </ligand>
</feature>
<dbReference type="GO" id="GO:0006072">
    <property type="term" value="P:glycerol-3-phosphate metabolic process"/>
    <property type="evidence" value="ECO:0007669"/>
    <property type="project" value="InterPro"/>
</dbReference>
<keyword evidence="5 10" id="KW-0418">Kinase</keyword>
<evidence type="ECO:0000256" key="3">
    <source>
        <dbReference type="ARBA" id="ARBA00022679"/>
    </source>
</evidence>
<feature type="binding site" evidence="10">
    <location>
        <position position="83"/>
    </location>
    <ligand>
        <name>sn-glycerol 3-phosphate</name>
        <dbReference type="ChEBI" id="CHEBI:57597"/>
    </ligand>
</feature>
<evidence type="ECO:0000256" key="11">
    <source>
        <dbReference type="RuleBase" id="RU003733"/>
    </source>
</evidence>
<dbReference type="PANTHER" id="PTHR10196:SF69">
    <property type="entry name" value="GLYCEROL KINASE"/>
    <property type="match status" value="1"/>
</dbReference>
<feature type="binding site" evidence="10">
    <location>
        <position position="135"/>
    </location>
    <ligand>
        <name>sn-glycerol 3-phosphate</name>
        <dbReference type="ChEBI" id="CHEBI:57597"/>
    </ligand>
</feature>
<keyword evidence="3 10" id="KW-0808">Transferase</keyword>
<dbReference type="PANTHER" id="PTHR10196">
    <property type="entry name" value="SUGAR KINASE"/>
    <property type="match status" value="1"/>
</dbReference>
<dbReference type="EC" id="2.7.1.30" evidence="10"/>
<keyword evidence="7 10" id="KW-0067">ATP-binding</keyword>
<dbReference type="PROSITE" id="PS00933">
    <property type="entry name" value="FGGY_KINASES_1"/>
    <property type="match status" value="1"/>
</dbReference>
<dbReference type="Pfam" id="PF02782">
    <property type="entry name" value="FGGY_C"/>
    <property type="match status" value="1"/>
</dbReference>
<comment type="activity regulation">
    <text evidence="10">Inhibited by fructose 1,6-bisphosphate (FBP).</text>
</comment>
<dbReference type="Proteomes" id="UP000223071">
    <property type="component" value="Unassembled WGS sequence"/>
</dbReference>
<dbReference type="AlphaFoldDB" id="A0A2A9HI84"/>
<dbReference type="InterPro" id="IPR043129">
    <property type="entry name" value="ATPase_NBD"/>
</dbReference>
<dbReference type="PIRSF" id="PIRSF000538">
    <property type="entry name" value="GlpK"/>
    <property type="match status" value="1"/>
</dbReference>
<feature type="binding site" evidence="10">
    <location>
        <position position="14"/>
    </location>
    <ligand>
        <name>ATP</name>
        <dbReference type="ChEBI" id="CHEBI:30616"/>
    </ligand>
</feature>
<feature type="binding site" evidence="10">
    <location>
        <position position="83"/>
    </location>
    <ligand>
        <name>glycerol</name>
        <dbReference type="ChEBI" id="CHEBI:17754"/>
    </ligand>
</feature>
<protein>
    <recommendedName>
        <fullName evidence="10">Glycerol kinase</fullName>
        <ecNumber evidence="10">2.7.1.30</ecNumber>
    </recommendedName>
    <alternativeName>
        <fullName evidence="10">ATP:glycerol 3-phosphotransferase</fullName>
    </alternativeName>
    <alternativeName>
        <fullName evidence="10">Glycerokinase</fullName>
        <shortName evidence="10">GK</shortName>
    </alternativeName>
</protein>
<evidence type="ECO:0000256" key="5">
    <source>
        <dbReference type="ARBA" id="ARBA00022777"/>
    </source>
</evidence>
<evidence type="ECO:0000259" key="12">
    <source>
        <dbReference type="Pfam" id="PF00370"/>
    </source>
</evidence>
<feature type="binding site" evidence="10">
    <location>
        <position position="415"/>
    </location>
    <ligand>
        <name>ADP</name>
        <dbReference type="ChEBI" id="CHEBI:456216"/>
    </ligand>
</feature>
<dbReference type="Gene3D" id="3.30.420.40">
    <property type="match status" value="2"/>
</dbReference>